<evidence type="ECO:0000256" key="5">
    <source>
        <dbReference type="ARBA" id="ARBA00022490"/>
    </source>
</evidence>
<proteinExistence type="inferred from homology"/>
<keyword evidence="7" id="KW-0547">Nucleotide-binding</keyword>
<dbReference type="InterPro" id="IPR002317">
    <property type="entry name" value="Ser-tRNA-ligase_type_1"/>
</dbReference>
<evidence type="ECO:0000256" key="11">
    <source>
        <dbReference type="ARBA" id="ARBA00031113"/>
    </source>
</evidence>
<dbReference type="NCBIfam" id="TIGR00414">
    <property type="entry name" value="serS"/>
    <property type="match status" value="1"/>
</dbReference>
<protein>
    <recommendedName>
        <fullName evidence="13">Serine--tRNA ligase</fullName>
        <ecNumber evidence="4">6.1.1.11</ecNumber>
    </recommendedName>
    <alternativeName>
        <fullName evidence="11">Seryl-tRNA synthetase</fullName>
    </alternativeName>
    <alternativeName>
        <fullName evidence="12">Seryl-tRNA(Ser/Sec) synthetase</fullName>
    </alternativeName>
</protein>
<keyword evidence="6 17" id="KW-0436">Ligase</keyword>
<evidence type="ECO:0000256" key="6">
    <source>
        <dbReference type="ARBA" id="ARBA00022598"/>
    </source>
</evidence>
<dbReference type="Gene3D" id="1.10.287.40">
    <property type="entry name" value="Serine-tRNA synthetase, tRNA binding domain"/>
    <property type="match status" value="1"/>
</dbReference>
<dbReference type="InterPro" id="IPR010978">
    <property type="entry name" value="tRNA-bd_arm"/>
</dbReference>
<dbReference type="EMBL" id="UOEW01000243">
    <property type="protein sequence ID" value="VAW39748.1"/>
    <property type="molecule type" value="Genomic_DNA"/>
</dbReference>
<comment type="subcellular location">
    <subcellularLocation>
        <location evidence="1">Cytoplasm</location>
    </subcellularLocation>
</comment>
<dbReference type="PRINTS" id="PR00981">
    <property type="entry name" value="TRNASYNTHSER"/>
</dbReference>
<dbReference type="PANTHER" id="PTHR43697">
    <property type="entry name" value="SERYL-TRNA SYNTHETASE"/>
    <property type="match status" value="1"/>
</dbReference>
<evidence type="ECO:0000259" key="16">
    <source>
        <dbReference type="PROSITE" id="PS50862"/>
    </source>
</evidence>
<comment type="catalytic activity">
    <reaction evidence="14">
        <text>tRNA(Sec) + L-serine + ATP = L-seryl-tRNA(Sec) + AMP + diphosphate + H(+)</text>
        <dbReference type="Rhea" id="RHEA:42580"/>
        <dbReference type="Rhea" id="RHEA-COMP:9742"/>
        <dbReference type="Rhea" id="RHEA-COMP:10128"/>
        <dbReference type="ChEBI" id="CHEBI:15378"/>
        <dbReference type="ChEBI" id="CHEBI:30616"/>
        <dbReference type="ChEBI" id="CHEBI:33019"/>
        <dbReference type="ChEBI" id="CHEBI:33384"/>
        <dbReference type="ChEBI" id="CHEBI:78442"/>
        <dbReference type="ChEBI" id="CHEBI:78533"/>
        <dbReference type="ChEBI" id="CHEBI:456215"/>
        <dbReference type="EC" id="6.1.1.11"/>
    </reaction>
</comment>
<dbReference type="InterPro" id="IPR006195">
    <property type="entry name" value="aa-tRNA-synth_II"/>
</dbReference>
<reference evidence="17" key="1">
    <citation type="submission" date="2018-06" db="EMBL/GenBank/DDBJ databases">
        <authorList>
            <person name="Zhirakovskaya E."/>
        </authorList>
    </citation>
    <scope>NUCLEOTIDE SEQUENCE</scope>
</reference>
<organism evidence="17">
    <name type="scientific">hydrothermal vent metagenome</name>
    <dbReference type="NCBI Taxonomy" id="652676"/>
    <lineage>
        <taxon>unclassified sequences</taxon>
        <taxon>metagenomes</taxon>
        <taxon>ecological metagenomes</taxon>
    </lineage>
</organism>
<dbReference type="GO" id="GO:0006434">
    <property type="term" value="P:seryl-tRNA aminoacylation"/>
    <property type="evidence" value="ECO:0007669"/>
    <property type="project" value="InterPro"/>
</dbReference>
<sequence>MLDPQILRNDIETTAKALAARGYQLDINKWNELEQNRKHYQVLQEQLQNQRTVKSKSIGLAKAKGEDIQPLLDEVKVIGEQLDETKKQFEKIQQDIVKIIMYTPNLAQTDVPLGKDETDNVELRTWGTPTEFDFKPKDHVDLGVKNNWLNAENAVKLSGSRFTVLSGSIAKLQRVLAQFMLNTHTTKNGYQEFYVPFLVNNNAMTGSGQLPKFADDAFVTTDEKYLIPTAEVPLTNIFADTIIKATDLPIKMTAHTPCFRKEAGSYGKDTRGMIRQHQFEKVEMVQLVHPHNSQQALEEMTADAEGILQALDIPYRTIILCTGDMGFGAAKTYDIEVWLPGENQYREISSCSNCTDFQARRMKTRYRDDNDQKPQLVHTLNGSGLAVGRCLIAVMENYQNADGSITIPTVLRPYFGDLTVLE</sequence>
<comment type="catalytic activity">
    <reaction evidence="15">
        <text>tRNA(Ser) + L-serine + ATP = L-seryl-tRNA(Ser) + AMP + diphosphate + H(+)</text>
        <dbReference type="Rhea" id="RHEA:12292"/>
        <dbReference type="Rhea" id="RHEA-COMP:9669"/>
        <dbReference type="Rhea" id="RHEA-COMP:9703"/>
        <dbReference type="ChEBI" id="CHEBI:15378"/>
        <dbReference type="ChEBI" id="CHEBI:30616"/>
        <dbReference type="ChEBI" id="CHEBI:33019"/>
        <dbReference type="ChEBI" id="CHEBI:33384"/>
        <dbReference type="ChEBI" id="CHEBI:78442"/>
        <dbReference type="ChEBI" id="CHEBI:78533"/>
        <dbReference type="ChEBI" id="CHEBI:456215"/>
        <dbReference type="EC" id="6.1.1.11"/>
    </reaction>
</comment>
<keyword evidence="10 17" id="KW-0030">Aminoacyl-tRNA synthetase</keyword>
<accession>A0A3B0V7Y6</accession>
<evidence type="ECO:0000256" key="2">
    <source>
        <dbReference type="ARBA" id="ARBA00005045"/>
    </source>
</evidence>
<name>A0A3B0V7Y6_9ZZZZ</name>
<comment type="pathway">
    <text evidence="2">Aminoacyl-tRNA biosynthesis; selenocysteinyl-tRNA(Sec) biosynthesis; L-seryl-tRNA(Sec) from L-serine and tRNA(Sec): step 1/1.</text>
</comment>
<keyword evidence="8" id="KW-0067">ATP-binding</keyword>
<dbReference type="AlphaFoldDB" id="A0A3B0V7Y6"/>
<keyword evidence="9" id="KW-0648">Protein biosynthesis</keyword>
<dbReference type="Gene3D" id="3.30.930.10">
    <property type="entry name" value="Bira Bifunctional Protein, Domain 2"/>
    <property type="match status" value="1"/>
</dbReference>
<dbReference type="CDD" id="cd00770">
    <property type="entry name" value="SerRS_core"/>
    <property type="match status" value="1"/>
</dbReference>
<evidence type="ECO:0000256" key="3">
    <source>
        <dbReference type="ARBA" id="ARBA00010728"/>
    </source>
</evidence>
<dbReference type="PIRSF" id="PIRSF001529">
    <property type="entry name" value="Ser-tRNA-synth_IIa"/>
    <property type="match status" value="1"/>
</dbReference>
<dbReference type="GO" id="GO:0005737">
    <property type="term" value="C:cytoplasm"/>
    <property type="evidence" value="ECO:0007669"/>
    <property type="project" value="UniProtKB-SubCell"/>
</dbReference>
<dbReference type="EC" id="6.1.1.11" evidence="4"/>
<evidence type="ECO:0000256" key="8">
    <source>
        <dbReference type="ARBA" id="ARBA00022840"/>
    </source>
</evidence>
<evidence type="ECO:0000256" key="12">
    <source>
        <dbReference type="ARBA" id="ARBA00033352"/>
    </source>
</evidence>
<dbReference type="InterPro" id="IPR045864">
    <property type="entry name" value="aa-tRNA-synth_II/BPL/LPL"/>
</dbReference>
<dbReference type="InterPro" id="IPR002314">
    <property type="entry name" value="aa-tRNA-synt_IIb"/>
</dbReference>
<evidence type="ECO:0000313" key="17">
    <source>
        <dbReference type="EMBL" id="VAW39748.1"/>
    </source>
</evidence>
<dbReference type="Pfam" id="PF02403">
    <property type="entry name" value="Seryl_tRNA_N"/>
    <property type="match status" value="1"/>
</dbReference>
<evidence type="ECO:0000256" key="1">
    <source>
        <dbReference type="ARBA" id="ARBA00004496"/>
    </source>
</evidence>
<dbReference type="InterPro" id="IPR033729">
    <property type="entry name" value="SerRS_core"/>
</dbReference>
<dbReference type="GO" id="GO:0004828">
    <property type="term" value="F:serine-tRNA ligase activity"/>
    <property type="evidence" value="ECO:0007669"/>
    <property type="project" value="UniProtKB-EC"/>
</dbReference>
<evidence type="ECO:0000256" key="14">
    <source>
        <dbReference type="ARBA" id="ARBA00047929"/>
    </source>
</evidence>
<evidence type="ECO:0000256" key="10">
    <source>
        <dbReference type="ARBA" id="ARBA00023146"/>
    </source>
</evidence>
<feature type="domain" description="Aminoacyl-transfer RNA synthetases class-II family profile" evidence="16">
    <location>
        <begin position="171"/>
        <end position="408"/>
    </location>
</feature>
<dbReference type="HAMAP" id="MF_00176">
    <property type="entry name" value="Ser_tRNA_synth_type1"/>
    <property type="match status" value="1"/>
</dbReference>
<evidence type="ECO:0000256" key="4">
    <source>
        <dbReference type="ARBA" id="ARBA00012840"/>
    </source>
</evidence>
<evidence type="ECO:0000256" key="7">
    <source>
        <dbReference type="ARBA" id="ARBA00022741"/>
    </source>
</evidence>
<dbReference type="PROSITE" id="PS50862">
    <property type="entry name" value="AA_TRNA_LIGASE_II"/>
    <property type="match status" value="1"/>
</dbReference>
<gene>
    <name evidence="17" type="ORF">MNBD_GAMMA01-16</name>
</gene>
<dbReference type="InterPro" id="IPR042103">
    <property type="entry name" value="SerRS_1_N_sf"/>
</dbReference>
<comment type="similarity">
    <text evidence="3">Belongs to the class-II aminoacyl-tRNA synthetase family. Type-1 seryl-tRNA synthetase subfamily.</text>
</comment>
<dbReference type="InterPro" id="IPR015866">
    <property type="entry name" value="Ser-tRNA-synth_1_N"/>
</dbReference>
<evidence type="ECO:0000256" key="15">
    <source>
        <dbReference type="ARBA" id="ARBA00048823"/>
    </source>
</evidence>
<dbReference type="Pfam" id="PF00587">
    <property type="entry name" value="tRNA-synt_2b"/>
    <property type="match status" value="1"/>
</dbReference>
<dbReference type="SUPFAM" id="SSF46589">
    <property type="entry name" value="tRNA-binding arm"/>
    <property type="match status" value="1"/>
</dbReference>
<keyword evidence="5" id="KW-0963">Cytoplasm</keyword>
<dbReference type="GO" id="GO:0005524">
    <property type="term" value="F:ATP binding"/>
    <property type="evidence" value="ECO:0007669"/>
    <property type="project" value="UniProtKB-KW"/>
</dbReference>
<evidence type="ECO:0000256" key="9">
    <source>
        <dbReference type="ARBA" id="ARBA00022917"/>
    </source>
</evidence>
<dbReference type="SUPFAM" id="SSF55681">
    <property type="entry name" value="Class II aaRS and biotin synthetases"/>
    <property type="match status" value="1"/>
</dbReference>
<evidence type="ECO:0000256" key="13">
    <source>
        <dbReference type="ARBA" id="ARBA00039158"/>
    </source>
</evidence>
<dbReference type="PANTHER" id="PTHR43697:SF1">
    <property type="entry name" value="SERINE--TRNA LIGASE"/>
    <property type="match status" value="1"/>
</dbReference>